<feature type="compositionally biased region" description="Basic residues" evidence="14">
    <location>
        <begin position="279"/>
        <end position="294"/>
    </location>
</feature>
<evidence type="ECO:0000256" key="3">
    <source>
        <dbReference type="ARBA" id="ARBA00022723"/>
    </source>
</evidence>
<dbReference type="GeneTree" id="ENSGT00940000155647"/>
<evidence type="ECO:0000256" key="11">
    <source>
        <dbReference type="ARBA" id="ARBA00023242"/>
    </source>
</evidence>
<dbReference type="Pfam" id="PF22110">
    <property type="entry name" value="TFIIIA_zf-C2H2"/>
    <property type="match status" value="1"/>
</dbReference>
<dbReference type="PROSITE" id="PS00028">
    <property type="entry name" value="ZINC_FINGER_C2H2_1"/>
    <property type="match status" value="8"/>
</dbReference>
<keyword evidence="10" id="KW-0804">Transcription</keyword>
<dbReference type="eggNOG" id="KOG1721">
    <property type="taxonomic scope" value="Eukaryota"/>
</dbReference>
<dbReference type="OrthoDB" id="2687452at2759"/>
<evidence type="ECO:0000256" key="2">
    <source>
        <dbReference type="ARBA" id="ARBA00022517"/>
    </source>
</evidence>
<evidence type="ECO:0000256" key="6">
    <source>
        <dbReference type="ARBA" id="ARBA00022833"/>
    </source>
</evidence>
<dbReference type="GO" id="GO:0008270">
    <property type="term" value="F:zinc ion binding"/>
    <property type="evidence" value="ECO:0007669"/>
    <property type="project" value="UniProtKB-KW"/>
</dbReference>
<reference evidence="16" key="2">
    <citation type="submission" date="2011-07" db="UniProtKB">
        <authorList>
            <consortium name="Ensembl"/>
        </authorList>
    </citation>
    <scope>IDENTIFICATION</scope>
    <source>
        <strain evidence="16">Tuebingen</strain>
    </source>
</reference>
<evidence type="ECO:0000313" key="16">
    <source>
        <dbReference type="Ensembl" id="ENSDARP00000096703"/>
    </source>
</evidence>
<dbReference type="GO" id="GO:0003723">
    <property type="term" value="F:RNA binding"/>
    <property type="evidence" value="ECO:0007669"/>
    <property type="project" value="UniProtKB-KW"/>
</dbReference>
<dbReference type="Pfam" id="PF00096">
    <property type="entry name" value="zf-C2H2"/>
    <property type="match status" value="2"/>
</dbReference>
<gene>
    <name evidence="16 18 19" type="primary">gtf3ab</name>
    <name evidence="18" type="synonym">ns:zf-a141</name>
    <name evidence="18" type="synonym">zgc:162349</name>
</gene>
<dbReference type="AlphaFoldDB" id="F1R8L4"/>
<feature type="domain" description="C2H2-type" evidence="15">
    <location>
        <begin position="188"/>
        <end position="216"/>
    </location>
</feature>
<dbReference type="InterPro" id="IPR036236">
    <property type="entry name" value="Znf_C2H2_sf"/>
</dbReference>
<keyword evidence="9" id="KW-0238">DNA-binding</keyword>
<dbReference type="GlyGen" id="F1R8L4">
    <property type="glycosylation" value="1 site"/>
</dbReference>
<keyword evidence="17" id="KW-1185">Reference proteome</keyword>
<dbReference type="RefSeq" id="NP_001083013.2">
    <property type="nucleotide sequence ID" value="NM_001089544.2"/>
</dbReference>
<evidence type="ECO:0000256" key="12">
    <source>
        <dbReference type="ARBA" id="ARBA00040434"/>
    </source>
</evidence>
<name>F1R8L4_DANRE</name>
<comment type="subcellular location">
    <subcellularLocation>
        <location evidence="1">Nucleus</location>
    </subcellularLocation>
</comment>
<evidence type="ECO:0000259" key="15">
    <source>
        <dbReference type="PROSITE" id="PS50157"/>
    </source>
</evidence>
<reference evidence="18" key="4">
    <citation type="journal article" date="2014" name="Biol. Reprod.">
        <title>Gonad differentiation in zebrafish is regulated by the canonical Wnt signaling pathway.</title>
        <authorList>
            <person name="Sreenivasan R."/>
            <person name="Jiang J."/>
            <person name="Wang X."/>
            <person name="Bartfai R."/>
            <person name="Kwan H.Y."/>
            <person name="Christoffels A."/>
            <person name="Orban L."/>
        </authorList>
    </citation>
    <scope>NUCLEOTIDE SEQUENCE</scope>
    <source>
        <strain evidence="18">Tuebingen</strain>
    </source>
</reference>
<keyword evidence="20" id="KW-1267">Proteomics identification</keyword>
<sequence>MGERIQDPNKHFTCTFADCKATFSKLWKLEVHYCRHTGLKPFACGDCEKTFCTRYQLTRHQLSHSGEKPYLCSVSGCSAAFSTPGSLRNHIAQVHDNKVRHYVCNYQGCAKEFHKKKQLKTHLCEHTNELSFKCDHEKCNNKFASPKALKRHRKLHEGYPCGEENCNFKGNTWSEYLKHRRTAHRVNLPCNQCKKVFHKVCFLQMHKKFVHSGERRMFKCTREGCQKSYTRRFNLENHVLDFHEGKRDFTCHFTGCDKAFAMEESLKRHFVVHMPQKTKPQKPKVKPKRKKTSKAKTSDAAKLSEHLQKVSLTKTPLP</sequence>
<feature type="domain" description="C2H2-type" evidence="15">
    <location>
        <begin position="42"/>
        <end position="69"/>
    </location>
</feature>
<evidence type="ECO:0000256" key="13">
    <source>
        <dbReference type="PROSITE-ProRule" id="PRU00042"/>
    </source>
</evidence>
<dbReference type="Proteomes" id="UP000000437">
    <property type="component" value="Chromosome 24"/>
</dbReference>
<keyword evidence="3" id="KW-0479">Metal-binding</keyword>
<dbReference type="Gene3D" id="3.30.160.60">
    <property type="entry name" value="Classic Zinc Finger"/>
    <property type="match status" value="8"/>
</dbReference>
<organism evidence="16">
    <name type="scientific">Danio rerio</name>
    <name type="common">Zebrafish</name>
    <name type="synonym">Brachydanio rerio</name>
    <dbReference type="NCBI Taxonomy" id="7955"/>
    <lineage>
        <taxon>Eukaryota</taxon>
        <taxon>Metazoa</taxon>
        <taxon>Chordata</taxon>
        <taxon>Craniata</taxon>
        <taxon>Vertebrata</taxon>
        <taxon>Euteleostomi</taxon>
        <taxon>Actinopterygii</taxon>
        <taxon>Neopterygii</taxon>
        <taxon>Teleostei</taxon>
        <taxon>Ostariophysi</taxon>
        <taxon>Cypriniformes</taxon>
        <taxon>Danionidae</taxon>
        <taxon>Danioninae</taxon>
        <taxon>Danio</taxon>
    </lineage>
</organism>
<reference evidence="18" key="5">
    <citation type="journal article" date="2020" name="PLoS ONE">
        <title>Duplication and subfunctionalisation of the general transcription factor IIIA (gtf3a) gene in teleost genomes, with ovarian specific transcription of gtf3ab.</title>
        <authorList>
            <person name="Rojo-Bartolome I."/>
            <person name="Santana de Souza J.E."/>
            <person name="Diaz de Cerio O."/>
            <person name="Cancio I."/>
        </authorList>
    </citation>
    <scope>NUCLEOTIDE SEQUENCE</scope>
    <source>
        <strain evidence="18">Tuebingen</strain>
    </source>
</reference>
<feature type="domain" description="C2H2-type" evidence="15">
    <location>
        <begin position="249"/>
        <end position="278"/>
    </location>
</feature>
<reference evidence="18" key="1">
    <citation type="journal article" date="2005" name="Genome Res.">
        <title>The zebrafish gene map defines ancestral vertebrate chromosomes.</title>
        <authorList>
            <person name="Woods I.G."/>
            <person name="Wilson C."/>
            <person name="Friedlander B."/>
            <person name="Chang P."/>
            <person name="Reyes D.K."/>
            <person name="Nix R."/>
            <person name="Kelly P.D."/>
            <person name="Chu F."/>
            <person name="Postlethwait J.H."/>
            <person name="Talbot W.S."/>
        </authorList>
    </citation>
    <scope>NUCLEOTIDE SEQUENCE</scope>
    <source>
        <strain evidence="18">Tuebingen</strain>
    </source>
</reference>
<feature type="compositionally biased region" description="Basic and acidic residues" evidence="14">
    <location>
        <begin position="296"/>
        <end position="308"/>
    </location>
</feature>
<evidence type="ECO:0007829" key="20">
    <source>
        <dbReference type="PeptideAtlas" id="F1R8L4"/>
    </source>
</evidence>
<dbReference type="EMBL" id="BX571696">
    <property type="status" value="NOT_ANNOTATED_CDS"/>
    <property type="molecule type" value="Genomic_DNA"/>
</dbReference>
<evidence type="ECO:0000256" key="5">
    <source>
        <dbReference type="ARBA" id="ARBA00022771"/>
    </source>
</evidence>
<dbReference type="PhylomeDB" id="F1R8L4"/>
<feature type="domain" description="C2H2-type" evidence="15">
    <location>
        <begin position="132"/>
        <end position="158"/>
    </location>
</feature>
<protein>
    <recommendedName>
        <fullName evidence="12">Transcription factor IIIA</fullName>
    </recommendedName>
</protein>
<reference evidence="18" key="6">
    <citation type="submission" date="2025-04" db="UniProtKB">
        <authorList>
            <consortium name="RefSeq"/>
        </authorList>
    </citation>
    <scope>IDENTIFICATION</scope>
    <source>
        <strain evidence="18">Tuebingen</strain>
    </source>
</reference>
<dbReference type="GO" id="GO:0042254">
    <property type="term" value="P:ribosome biogenesis"/>
    <property type="evidence" value="ECO:0007669"/>
    <property type="project" value="UniProtKB-KW"/>
</dbReference>
<feature type="domain" description="C2H2-type" evidence="15">
    <location>
        <begin position="218"/>
        <end position="248"/>
    </location>
</feature>
<feature type="domain" description="C2H2-type" evidence="15">
    <location>
        <begin position="12"/>
        <end position="41"/>
    </location>
</feature>
<keyword evidence="7" id="KW-0694">RNA-binding</keyword>
<evidence type="ECO:0000256" key="10">
    <source>
        <dbReference type="ARBA" id="ARBA00023163"/>
    </source>
</evidence>
<dbReference type="ZFIN" id="ZDB-GENE-030131-7698">
    <property type="gene designation" value="gtf3ab"/>
</dbReference>
<reference evidence="16 17" key="3">
    <citation type="journal article" date="2013" name="Nature">
        <title>The zebrafish reference genome sequence and its relationship to the human genome.</title>
        <authorList>
            <consortium name="Genome Reference Consortium Zebrafish"/>
            <person name="Howe K."/>
            <person name="Clark M.D."/>
            <person name="Torroja C.F."/>
            <person name="Torrance J."/>
            <person name="Berthelot C."/>
            <person name="Muffato M."/>
            <person name="Collins J.E."/>
            <person name="Humphray S."/>
            <person name="McLaren K."/>
            <person name="Matthews L."/>
            <person name="McLaren S."/>
            <person name="Sealy I."/>
            <person name="Caccamo M."/>
            <person name="Churcher C."/>
            <person name="Scott C."/>
            <person name="Barrett J.C."/>
            <person name="Koch R."/>
            <person name="Rauch G.J."/>
            <person name="White S."/>
            <person name="Chow W."/>
            <person name="Kilian B."/>
            <person name="Quintais L.T."/>
            <person name="Guerra-Assuncao J.A."/>
            <person name="Zhou Y."/>
            <person name="Gu Y."/>
            <person name="Yen J."/>
            <person name="Vogel J.H."/>
            <person name="Eyre T."/>
            <person name="Redmond S."/>
            <person name="Banerjee R."/>
            <person name="Chi J."/>
            <person name="Fu B."/>
            <person name="Langley E."/>
            <person name="Maguire S.F."/>
            <person name="Laird G.K."/>
            <person name="Lloyd D."/>
            <person name="Kenyon E."/>
            <person name="Donaldson S."/>
            <person name="Sehra H."/>
            <person name="Almeida-King J."/>
            <person name="Loveland J."/>
            <person name="Trevanion S."/>
            <person name="Jones M."/>
            <person name="Quail M."/>
            <person name="Willey D."/>
            <person name="Hunt A."/>
            <person name="Burton J."/>
            <person name="Sims S."/>
            <person name="McLay K."/>
            <person name="Plumb B."/>
            <person name="Davis J."/>
            <person name="Clee C."/>
            <person name="Oliver K."/>
            <person name="Clark R."/>
            <person name="Riddle C."/>
            <person name="Elliot D."/>
            <person name="Eliott D."/>
            <person name="Threadgold G."/>
            <person name="Harden G."/>
            <person name="Ware D."/>
            <person name="Begum S."/>
            <person name="Mortimore B."/>
            <person name="Mortimer B."/>
            <person name="Kerry G."/>
            <person name="Heath P."/>
            <person name="Phillimore B."/>
            <person name="Tracey A."/>
            <person name="Corby N."/>
            <person name="Dunn M."/>
            <person name="Johnson C."/>
            <person name="Wood J."/>
            <person name="Clark S."/>
            <person name="Pelan S."/>
            <person name="Griffiths G."/>
            <person name="Smith M."/>
            <person name="Glithero R."/>
            <person name="Howden P."/>
            <person name="Barker N."/>
            <person name="Lloyd C."/>
            <person name="Stevens C."/>
            <person name="Harley J."/>
            <person name="Holt K."/>
            <person name="Panagiotidis G."/>
            <person name="Lovell J."/>
            <person name="Beasley H."/>
            <person name="Henderson C."/>
            <person name="Gordon D."/>
            <person name="Auger K."/>
            <person name="Wright D."/>
            <person name="Collins J."/>
            <person name="Raisen C."/>
            <person name="Dyer L."/>
            <person name="Leung K."/>
            <person name="Robertson L."/>
            <person name="Ambridge K."/>
            <person name="Leongamornlert D."/>
            <person name="McGuire S."/>
            <person name="Gilderthorp R."/>
            <person name="Griffiths C."/>
            <person name="Manthravadi D."/>
            <person name="Nichol S."/>
            <person name="Barker G."/>
            <person name="Whitehead S."/>
            <person name="Kay M."/>
            <person name="Brown J."/>
            <person name="Murnane C."/>
            <person name="Gray E."/>
            <person name="Humphries M."/>
            <person name="Sycamore N."/>
            <person name="Barker D."/>
            <person name="Saunders D."/>
            <person name="Wallis J."/>
            <person name="Babbage A."/>
            <person name="Hammond S."/>
            <person name="Mashreghi-Mohammadi M."/>
            <person name="Barr L."/>
            <person name="Martin S."/>
            <person name="Wray P."/>
            <person name="Ellington A."/>
            <person name="Matthews N."/>
            <person name="Ellwood M."/>
            <person name="Woodmansey R."/>
            <person name="Clark G."/>
            <person name="Cooper J."/>
            <person name="Cooper J."/>
            <person name="Tromans A."/>
            <person name="Grafham D."/>
            <person name="Skuce C."/>
            <person name="Pandian R."/>
            <person name="Andrews R."/>
            <person name="Harrison E."/>
            <person name="Kimberley A."/>
            <person name="Garnett J."/>
            <person name="Fosker N."/>
            <person name="Hall R."/>
            <person name="Garner P."/>
            <person name="Kelly D."/>
            <person name="Bird C."/>
            <person name="Palmer S."/>
            <person name="Gehring I."/>
            <person name="Berger A."/>
            <person name="Dooley C.M."/>
            <person name="Ersan-Urun Z."/>
            <person name="Eser C."/>
            <person name="Geiger H."/>
            <person name="Geisler M."/>
            <person name="Karotki L."/>
            <person name="Kirn A."/>
            <person name="Konantz J."/>
            <person name="Konantz M."/>
            <person name="Oberlander M."/>
            <person name="Rudolph-Geiger S."/>
            <person name="Teucke M."/>
            <person name="Lanz C."/>
            <person name="Raddatz G."/>
            <person name="Osoegawa K."/>
            <person name="Zhu B."/>
            <person name="Rapp A."/>
            <person name="Widaa S."/>
            <person name="Langford C."/>
            <person name="Yang F."/>
            <person name="Schuster S.C."/>
            <person name="Carter N.P."/>
            <person name="Harrow J."/>
            <person name="Ning Z."/>
            <person name="Herrero J."/>
            <person name="Searle S.M."/>
            <person name="Enright A."/>
            <person name="Geisler R."/>
            <person name="Plasterk R.H."/>
            <person name="Lee C."/>
            <person name="Westerfield M."/>
            <person name="de Jong P.J."/>
            <person name="Zon L.I."/>
            <person name="Postlethwait J.H."/>
            <person name="Nusslein-Volhard C."/>
            <person name="Hubbard T.J."/>
            <person name="Roest Crollius H."/>
            <person name="Rogers J."/>
            <person name="Stemple D.L."/>
        </authorList>
    </citation>
    <scope>NUCLEOTIDE SEQUENCE [LARGE SCALE GENOMIC DNA]</scope>
    <source>
        <strain evidence="16">Tuebingen</strain>
    </source>
</reference>
<keyword evidence="5 13" id="KW-0863">Zinc-finger</keyword>
<dbReference type="Ensembl" id="ENSDART00000105925.5">
    <property type="protein sequence ID" value="ENSDARP00000096703.4"/>
    <property type="gene ID" value="ENSDARG00000071583.5"/>
</dbReference>
<evidence type="ECO:0000256" key="8">
    <source>
        <dbReference type="ARBA" id="ARBA00023015"/>
    </source>
</evidence>
<evidence type="ECO:0000256" key="9">
    <source>
        <dbReference type="ARBA" id="ARBA00023125"/>
    </source>
</evidence>
<dbReference type="Bgee" id="ENSDARG00000071583">
    <property type="expression patterns" value="Expressed in tail and 19 other cell types or tissues"/>
</dbReference>
<dbReference type="HOGENOM" id="CLU_002678_91_0_1"/>
<feature type="region of interest" description="Disordered" evidence="14">
    <location>
        <begin position="273"/>
        <end position="318"/>
    </location>
</feature>
<dbReference type="InterPro" id="IPR054599">
    <property type="entry name" value="TFIIIA_Zfn-C2H2"/>
</dbReference>
<evidence type="ECO:0000256" key="4">
    <source>
        <dbReference type="ARBA" id="ARBA00022737"/>
    </source>
</evidence>
<dbReference type="FunFam" id="3.30.160.60:FF:001111">
    <property type="entry name" value="Zinc finger protein 92 homolog"/>
    <property type="match status" value="1"/>
</dbReference>
<keyword evidence="6" id="KW-0862">Zinc</keyword>
<feature type="domain" description="C2H2-type" evidence="15">
    <location>
        <begin position="70"/>
        <end position="100"/>
    </location>
</feature>
<evidence type="ECO:0000256" key="7">
    <source>
        <dbReference type="ARBA" id="ARBA00022884"/>
    </source>
</evidence>
<dbReference type="PaxDb" id="7955-ENSDARP00000096703"/>
<dbReference type="GeneID" id="100037394"/>
<dbReference type="GO" id="GO:0005634">
    <property type="term" value="C:nucleus"/>
    <property type="evidence" value="ECO:0000318"/>
    <property type="project" value="GO_Central"/>
</dbReference>
<dbReference type="GO" id="GO:0003677">
    <property type="term" value="F:DNA binding"/>
    <property type="evidence" value="ECO:0007669"/>
    <property type="project" value="UniProtKB-KW"/>
</dbReference>
<evidence type="ECO:0000256" key="14">
    <source>
        <dbReference type="SAM" id="MobiDB-lite"/>
    </source>
</evidence>
<proteinExistence type="evidence at protein level"/>
<keyword evidence="11" id="KW-0539">Nucleus</keyword>
<dbReference type="AGR" id="ZFIN:ZDB-GENE-030131-7698"/>
<evidence type="ECO:0000256" key="1">
    <source>
        <dbReference type="ARBA" id="ARBA00004123"/>
    </source>
</evidence>
<dbReference type="SMART" id="SM00355">
    <property type="entry name" value="ZnF_C2H2"/>
    <property type="match status" value="9"/>
</dbReference>
<dbReference type="KEGG" id="dre:100037394"/>
<accession>F1R8L4</accession>
<accession>A0A8M1NEE9</accession>
<feature type="domain" description="C2H2-type" evidence="15">
    <location>
        <begin position="102"/>
        <end position="131"/>
    </location>
</feature>
<dbReference type="STRING" id="7955.ENSDARP00000096703"/>
<dbReference type="SMR" id="F1R8L4"/>
<dbReference type="OMA" id="AHKCEHG"/>
<dbReference type="PANTHER" id="PTHR46179">
    <property type="entry name" value="ZINC FINGER PROTEIN"/>
    <property type="match status" value="1"/>
</dbReference>
<evidence type="ECO:0000313" key="19">
    <source>
        <dbReference type="ZFIN" id="ZDB-GENE-030131-7698"/>
    </source>
</evidence>
<dbReference type="PROSITE" id="PS50157">
    <property type="entry name" value="ZINC_FINGER_C2H2_2"/>
    <property type="match status" value="8"/>
</dbReference>
<keyword evidence="2" id="KW-0690">Ribosome biogenesis</keyword>
<keyword evidence="4" id="KW-0677">Repeat</keyword>
<keyword evidence="8" id="KW-0805">Transcription regulation</keyword>
<dbReference type="FunFam" id="3.30.160.60:FF:001102">
    <property type="entry name" value="Transcription factor IIIA"/>
    <property type="match status" value="1"/>
</dbReference>
<dbReference type="InterPro" id="IPR013087">
    <property type="entry name" value="Znf_C2H2_type"/>
</dbReference>
<evidence type="ECO:0000313" key="17">
    <source>
        <dbReference type="Proteomes" id="UP000000437"/>
    </source>
</evidence>
<evidence type="ECO:0000313" key="18">
    <source>
        <dbReference type="RefSeq" id="NP_001083013.2"/>
    </source>
</evidence>
<dbReference type="PANTHER" id="PTHR46179:SF1">
    <property type="entry name" value="TRANSCRIPTION FACTOR IIIA"/>
    <property type="match status" value="1"/>
</dbReference>
<dbReference type="CTD" id="100037394"/>
<dbReference type="InterPro" id="IPR051061">
    <property type="entry name" value="Zinc_finger_trans_reg"/>
</dbReference>
<dbReference type="SUPFAM" id="SSF57667">
    <property type="entry name" value="beta-beta-alpha zinc fingers"/>
    <property type="match status" value="6"/>
</dbReference>